<feature type="signal peptide" evidence="1">
    <location>
        <begin position="1"/>
        <end position="18"/>
    </location>
</feature>
<protein>
    <submittedName>
        <fullName evidence="2">Uncharacterized protein</fullName>
    </submittedName>
</protein>
<dbReference type="RefSeq" id="WP_139033688.1">
    <property type="nucleotide sequence ID" value="NZ_VDDA01000001.1"/>
</dbReference>
<dbReference type="AlphaFoldDB" id="A0A5C4LPW0"/>
<organism evidence="2 3">
    <name type="scientific">Methylobacterium terricola</name>
    <dbReference type="NCBI Taxonomy" id="2583531"/>
    <lineage>
        <taxon>Bacteria</taxon>
        <taxon>Pseudomonadati</taxon>
        <taxon>Pseudomonadota</taxon>
        <taxon>Alphaproteobacteria</taxon>
        <taxon>Hyphomicrobiales</taxon>
        <taxon>Methylobacteriaceae</taxon>
        <taxon>Methylobacterium</taxon>
    </lineage>
</organism>
<proteinExistence type="predicted"/>
<evidence type="ECO:0000256" key="1">
    <source>
        <dbReference type="SAM" id="SignalP"/>
    </source>
</evidence>
<reference evidence="2 3" key="1">
    <citation type="submission" date="2019-06" db="EMBL/GenBank/DDBJ databases">
        <title>Genome of Methylobacterium sp. 17Sr1-39.</title>
        <authorList>
            <person name="Seo T."/>
        </authorList>
    </citation>
    <scope>NUCLEOTIDE SEQUENCE [LARGE SCALE GENOMIC DNA]</scope>
    <source>
        <strain evidence="2 3">17Sr1-39</strain>
    </source>
</reference>
<dbReference type="EMBL" id="VDDA01000001">
    <property type="protein sequence ID" value="TNC15865.1"/>
    <property type="molecule type" value="Genomic_DNA"/>
</dbReference>
<dbReference type="Proteomes" id="UP000305267">
    <property type="component" value="Unassembled WGS sequence"/>
</dbReference>
<evidence type="ECO:0000313" key="3">
    <source>
        <dbReference type="Proteomes" id="UP000305267"/>
    </source>
</evidence>
<gene>
    <name evidence="2" type="ORF">FF100_00940</name>
</gene>
<comment type="caution">
    <text evidence="2">The sequence shown here is derived from an EMBL/GenBank/DDBJ whole genome shotgun (WGS) entry which is preliminary data.</text>
</comment>
<name>A0A5C4LPW0_9HYPH</name>
<keyword evidence="1" id="KW-0732">Signal</keyword>
<accession>A0A5C4LPW0</accession>
<feature type="chain" id="PRO_5022742585" evidence="1">
    <location>
        <begin position="19"/>
        <end position="79"/>
    </location>
</feature>
<sequence length="79" mass="8662">MRACLAALILLTALPARADDAASCRDGIAMIKAELAKSPPEPVARVLKKELRVAERELGEKEYDECLDAVRDARRALSR</sequence>
<dbReference type="OrthoDB" id="8265749at2"/>
<evidence type="ECO:0000313" key="2">
    <source>
        <dbReference type="EMBL" id="TNC15865.1"/>
    </source>
</evidence>
<keyword evidence="3" id="KW-1185">Reference proteome</keyword>